<dbReference type="InterPro" id="IPR021457">
    <property type="entry name" value="DUF3108"/>
</dbReference>
<sequence length="255" mass="28592">MKLLPKIRSWTILNLLLLLTCSRTPSPMPELTPPGWQDGETSVYTIRRNDTLLFLRTINITLDEEGGEQTVVFTSVVQSESVNYYFFDSTSFALTRYTLKPLYLYRTIAGEISISEVEAEFDPEIILVQKKTIDGTSEMSFKSSPNTYCVEMLPALLRAIPLEPALAFTINTVIALEGRTLPVQVKVLGTKMVSTPLGPLLCREVETSARGRHIRFVYELAAPHRLVAIRDLENSTETVLTDFYIKEPATALPAD</sequence>
<reference evidence="2" key="1">
    <citation type="journal article" date="2020" name="mSystems">
        <title>Genome- and Community-Level Interaction Insights into Carbon Utilization and Element Cycling Functions of Hydrothermarchaeota in Hydrothermal Sediment.</title>
        <authorList>
            <person name="Zhou Z."/>
            <person name="Liu Y."/>
            <person name="Xu W."/>
            <person name="Pan J."/>
            <person name="Luo Z.H."/>
            <person name="Li M."/>
        </authorList>
    </citation>
    <scope>NUCLEOTIDE SEQUENCE [LARGE SCALE GENOMIC DNA]</scope>
    <source>
        <strain evidence="2">SpSt-914</strain>
    </source>
</reference>
<accession>A0A7V3PTG8</accession>
<gene>
    <name evidence="2" type="ORF">ENX16_03240</name>
</gene>
<dbReference type="AlphaFoldDB" id="A0A7V3PTG8"/>
<name>A0A7V3PTG8_UNCW3</name>
<feature type="chain" id="PRO_5030925523" description="DUF3108 domain-containing protein" evidence="1">
    <location>
        <begin position="26"/>
        <end position="255"/>
    </location>
</feature>
<evidence type="ECO:0000256" key="1">
    <source>
        <dbReference type="SAM" id="SignalP"/>
    </source>
</evidence>
<keyword evidence="1" id="KW-0732">Signal</keyword>
<proteinExistence type="predicted"/>
<evidence type="ECO:0008006" key="3">
    <source>
        <dbReference type="Google" id="ProtNLM"/>
    </source>
</evidence>
<protein>
    <recommendedName>
        <fullName evidence="3">DUF3108 domain-containing protein</fullName>
    </recommendedName>
</protein>
<organism evidence="2">
    <name type="scientific">candidate division WOR-3 bacterium</name>
    <dbReference type="NCBI Taxonomy" id="2052148"/>
    <lineage>
        <taxon>Bacteria</taxon>
        <taxon>Bacteria division WOR-3</taxon>
    </lineage>
</organism>
<evidence type="ECO:0000313" key="2">
    <source>
        <dbReference type="EMBL" id="HGD13075.1"/>
    </source>
</evidence>
<comment type="caution">
    <text evidence="2">The sequence shown here is derived from an EMBL/GenBank/DDBJ whole genome shotgun (WGS) entry which is preliminary data.</text>
</comment>
<dbReference type="Pfam" id="PF11306">
    <property type="entry name" value="DUF3108"/>
    <property type="match status" value="1"/>
</dbReference>
<dbReference type="EMBL" id="DTMZ01000073">
    <property type="protein sequence ID" value="HGD13075.1"/>
    <property type="molecule type" value="Genomic_DNA"/>
</dbReference>
<feature type="signal peptide" evidence="1">
    <location>
        <begin position="1"/>
        <end position="25"/>
    </location>
</feature>